<evidence type="ECO:0000256" key="8">
    <source>
        <dbReference type="RuleBase" id="RU363041"/>
    </source>
</evidence>
<feature type="transmembrane region" description="Helical" evidence="8">
    <location>
        <begin position="201"/>
        <end position="221"/>
    </location>
</feature>
<sequence length="259" mass="27470">MTLAGFPADWTFYAVGGLATFLMGLGKGAFGGGLAILGIPLLALVMDPIQAAIVTALLVAFMDVFALASFPRTAWSKPDLGWIMPGFLGGLLLGFLVFEYVDRRWVAFGIALITLAFTLDYFLRRGMAVTPRPVSPPLASAAGAGAGFTTYIAHAGGPPMAMYLLRRGLTKTEYAATTVVIFTVGNLVKLPGYVYSGLGEPGVFVKALALAPVVPVGVLVGRRLHDALPRQQLFTLCYVLVGLAGTKLLFDASRALWWP</sequence>
<evidence type="ECO:0000256" key="1">
    <source>
        <dbReference type="ARBA" id="ARBA00004651"/>
    </source>
</evidence>
<evidence type="ECO:0000313" key="10">
    <source>
        <dbReference type="Proteomes" id="UP000237889"/>
    </source>
</evidence>
<keyword evidence="4 8" id="KW-1003">Cell membrane</keyword>
<dbReference type="InterPro" id="IPR052017">
    <property type="entry name" value="TSUP"/>
</dbReference>
<keyword evidence="6 8" id="KW-1133">Transmembrane helix</keyword>
<proteinExistence type="inferred from homology"/>
<comment type="subcellular location">
    <subcellularLocation>
        <location evidence="1 8">Cell membrane</location>
        <topology evidence="1 8">Multi-pass membrane protein</topology>
    </subcellularLocation>
</comment>
<evidence type="ECO:0000256" key="7">
    <source>
        <dbReference type="ARBA" id="ARBA00023136"/>
    </source>
</evidence>
<keyword evidence="5 8" id="KW-0812">Transmembrane</keyword>
<evidence type="ECO:0000313" key="9">
    <source>
        <dbReference type="EMBL" id="AVO46207.1"/>
    </source>
</evidence>
<dbReference type="PANTHER" id="PTHR30269">
    <property type="entry name" value="TRANSMEMBRANE PROTEIN YFCA"/>
    <property type="match status" value="1"/>
</dbReference>
<keyword evidence="10" id="KW-1185">Reference proteome</keyword>
<feature type="transmembrane region" description="Helical" evidence="8">
    <location>
        <begin position="174"/>
        <end position="195"/>
    </location>
</feature>
<feature type="transmembrane region" description="Helical" evidence="8">
    <location>
        <begin position="233"/>
        <end position="250"/>
    </location>
</feature>
<dbReference type="RefSeq" id="WP_106749548.1">
    <property type="nucleotide sequence ID" value="NZ_CP027668.1"/>
</dbReference>
<comment type="similarity">
    <text evidence="2 8">Belongs to the 4-toluene sulfonate uptake permease (TSUP) (TC 2.A.102) family.</text>
</comment>
<keyword evidence="7 8" id="KW-0472">Membrane</keyword>
<dbReference type="PANTHER" id="PTHR30269:SF37">
    <property type="entry name" value="MEMBRANE TRANSPORTER PROTEIN"/>
    <property type="match status" value="1"/>
</dbReference>
<keyword evidence="3" id="KW-0813">Transport</keyword>
<name>A0A2S0NDT2_9HYPH</name>
<dbReference type="Pfam" id="PF01925">
    <property type="entry name" value="TauE"/>
    <property type="match status" value="1"/>
</dbReference>
<evidence type="ECO:0000256" key="3">
    <source>
        <dbReference type="ARBA" id="ARBA00022448"/>
    </source>
</evidence>
<dbReference type="KEGG" id="phr:C6569_14690"/>
<dbReference type="Proteomes" id="UP000237889">
    <property type="component" value="Chromosome"/>
</dbReference>
<evidence type="ECO:0000256" key="4">
    <source>
        <dbReference type="ARBA" id="ARBA00022475"/>
    </source>
</evidence>
<feature type="transmembrane region" description="Helical" evidence="8">
    <location>
        <begin position="12"/>
        <end position="37"/>
    </location>
</feature>
<evidence type="ECO:0000256" key="2">
    <source>
        <dbReference type="ARBA" id="ARBA00009142"/>
    </source>
</evidence>
<dbReference type="InterPro" id="IPR002781">
    <property type="entry name" value="TM_pro_TauE-like"/>
</dbReference>
<evidence type="ECO:0000256" key="5">
    <source>
        <dbReference type="ARBA" id="ARBA00022692"/>
    </source>
</evidence>
<reference evidence="9 10" key="1">
    <citation type="submission" date="2018-03" db="EMBL/GenBank/DDBJ databases">
        <title>Genome sequencing of Phreatobacter sp.</title>
        <authorList>
            <person name="Kim S.-J."/>
            <person name="Heo J."/>
            <person name="Kwon S.-W."/>
        </authorList>
    </citation>
    <scope>NUCLEOTIDE SEQUENCE [LARGE SCALE GENOMIC DNA]</scope>
    <source>
        <strain evidence="9 10">S-12</strain>
    </source>
</reference>
<accession>A0A2S0NDT2</accession>
<gene>
    <name evidence="9" type="ORF">C6569_14690</name>
</gene>
<evidence type="ECO:0000256" key="6">
    <source>
        <dbReference type="ARBA" id="ARBA00022989"/>
    </source>
</evidence>
<dbReference type="GO" id="GO:0005886">
    <property type="term" value="C:plasma membrane"/>
    <property type="evidence" value="ECO:0007669"/>
    <property type="project" value="UniProtKB-SubCell"/>
</dbReference>
<dbReference type="AlphaFoldDB" id="A0A2S0NDT2"/>
<protein>
    <recommendedName>
        <fullName evidence="8">Probable membrane transporter protein</fullName>
    </recommendedName>
</protein>
<organism evidence="9 10">
    <name type="scientific">Phreatobacter cathodiphilus</name>
    <dbReference type="NCBI Taxonomy" id="1868589"/>
    <lineage>
        <taxon>Bacteria</taxon>
        <taxon>Pseudomonadati</taxon>
        <taxon>Pseudomonadota</taxon>
        <taxon>Alphaproteobacteria</taxon>
        <taxon>Hyphomicrobiales</taxon>
        <taxon>Phreatobacteraceae</taxon>
        <taxon>Phreatobacter</taxon>
    </lineage>
</organism>
<dbReference type="OrthoDB" id="7028171at2"/>
<feature type="transmembrane region" description="Helical" evidence="8">
    <location>
        <begin position="105"/>
        <end position="123"/>
    </location>
</feature>
<feature type="transmembrane region" description="Helical" evidence="8">
    <location>
        <begin position="49"/>
        <end position="68"/>
    </location>
</feature>
<feature type="transmembrane region" description="Helical" evidence="8">
    <location>
        <begin position="80"/>
        <end position="98"/>
    </location>
</feature>
<dbReference type="EMBL" id="CP027668">
    <property type="protein sequence ID" value="AVO46207.1"/>
    <property type="molecule type" value="Genomic_DNA"/>
</dbReference>